<feature type="non-terminal residue" evidence="3">
    <location>
        <position position="1"/>
    </location>
</feature>
<dbReference type="Pfam" id="PF15818">
    <property type="entry name" value="CCDC73"/>
    <property type="match status" value="1"/>
</dbReference>
<dbReference type="EMBL" id="VZRL01004529">
    <property type="protein sequence ID" value="NWV25350.1"/>
    <property type="molecule type" value="Genomic_DNA"/>
</dbReference>
<comment type="caution">
    <text evidence="3">The sequence shown here is derived from an EMBL/GenBank/DDBJ whole genome shotgun (WGS) entry which is preliminary data.</text>
</comment>
<reference evidence="3 4" key="1">
    <citation type="submission" date="2019-09" db="EMBL/GenBank/DDBJ databases">
        <title>Bird 10,000 Genomes (B10K) Project - Family phase.</title>
        <authorList>
            <person name="Zhang G."/>
        </authorList>
    </citation>
    <scope>NUCLEOTIDE SEQUENCE [LARGE SCALE GENOMIC DNA]</scope>
    <source>
        <strain evidence="3">B10K-DU-029-52</strain>
    </source>
</reference>
<accession>A0A7K6DGC0</accession>
<feature type="region of interest" description="Disordered" evidence="2">
    <location>
        <begin position="959"/>
        <end position="981"/>
    </location>
</feature>
<keyword evidence="4" id="KW-1185">Reference proteome</keyword>
<dbReference type="InterPro" id="IPR031650">
    <property type="entry name" value="CCDC73"/>
</dbReference>
<feature type="non-terminal residue" evidence="3">
    <location>
        <position position="1086"/>
    </location>
</feature>
<feature type="coiled-coil region" evidence="1">
    <location>
        <begin position="196"/>
        <end position="255"/>
    </location>
</feature>
<feature type="compositionally biased region" description="Polar residues" evidence="2">
    <location>
        <begin position="778"/>
        <end position="792"/>
    </location>
</feature>
<feature type="region of interest" description="Disordered" evidence="2">
    <location>
        <begin position="555"/>
        <end position="615"/>
    </location>
</feature>
<evidence type="ECO:0000256" key="2">
    <source>
        <dbReference type="SAM" id="MobiDB-lite"/>
    </source>
</evidence>
<feature type="coiled-coil region" evidence="1">
    <location>
        <begin position="291"/>
        <end position="371"/>
    </location>
</feature>
<evidence type="ECO:0000313" key="4">
    <source>
        <dbReference type="Proteomes" id="UP000571324"/>
    </source>
</evidence>
<feature type="coiled-coil region" evidence="1">
    <location>
        <begin position="55"/>
        <end position="132"/>
    </location>
</feature>
<organism evidence="3 4">
    <name type="scientific">Origma solitaria</name>
    <dbReference type="NCBI Taxonomy" id="720586"/>
    <lineage>
        <taxon>Eukaryota</taxon>
        <taxon>Metazoa</taxon>
        <taxon>Chordata</taxon>
        <taxon>Craniata</taxon>
        <taxon>Vertebrata</taxon>
        <taxon>Euteleostomi</taxon>
        <taxon>Archelosauria</taxon>
        <taxon>Archosauria</taxon>
        <taxon>Dinosauria</taxon>
        <taxon>Saurischia</taxon>
        <taxon>Theropoda</taxon>
        <taxon>Coelurosauria</taxon>
        <taxon>Aves</taxon>
        <taxon>Neognathae</taxon>
        <taxon>Neoaves</taxon>
        <taxon>Telluraves</taxon>
        <taxon>Australaves</taxon>
        <taxon>Passeriformes</taxon>
        <taxon>Meliphagoidea</taxon>
        <taxon>Acanthizidae</taxon>
        <taxon>Origma</taxon>
    </lineage>
</organism>
<dbReference type="PANTHER" id="PTHR28660">
    <property type="entry name" value="COILED-COIL DOMAIN-CONTAINING PROTEIN 73"/>
    <property type="match status" value="1"/>
</dbReference>
<dbReference type="Proteomes" id="UP000571324">
    <property type="component" value="Unassembled WGS sequence"/>
</dbReference>
<name>A0A7K6DGC0_9PASS</name>
<feature type="compositionally biased region" description="Polar residues" evidence="2">
    <location>
        <begin position="821"/>
        <end position="830"/>
    </location>
</feature>
<dbReference type="PANTHER" id="PTHR28660:SF1">
    <property type="entry name" value="COILED-COIL DOMAIN-CONTAINING PROTEIN 73"/>
    <property type="match status" value="1"/>
</dbReference>
<gene>
    <name evidence="3" type="primary">Ccdc73</name>
    <name evidence="3" type="ORF">ORISOL_R09782</name>
</gene>
<sequence>TMDEDFKAQALDSTLRSPSETLLSIRLLDFKTSLLEAIEELRIRRETETNYEDQINKIVIEKQELEWQKETLQHQTDTLQQENKEAMAAFKKQLQARMFAMEGEKGKYQLAVETKEKEIDGLKETLKALQISKYTLQKKLNEMDQKLQMHLTAKEEHHKKLNEIERCYATIASQFGIVKGVHGKLEHSVQEAIQHNKKLASVNKRQETEISNLKEELKKVTTDLIRSKVTSQYRVGEENINLAVKEKQFQELQQKIIMETAVNKRVQEENTHIKEEKLEILSSLQCVQELLQRITQMNVRMESELNALKEDYQALERDNELQREKAKENEEKFLNLQNEHEKALRTWKNAEENMRREIHTIKNELNSLKGLHRHLEDYHPPQGNQHAEQVENLQSGQVHSKDSEAQAVQKENEFIQSVIRKYGNCGNEEETEVKNTRDHSSSIEELQIEQSNNLLWITEINLQVLENSFKDEIDVASPYEEKQREACPRNTLCADTDLNTQGHTSEMHVTGCKEAEEPGTTQRMLLDENNGNLDQKSQDSTEPLAACHTQTRKAFLGSTETVGAGKKNGSQETNTSKEEWHSPTDESTCAKADTNSDTRQHNKSIITPEAPKPESEAVLCTERSALHERSLDNHQAKVLHFGILSYTKENSQAEYQKCSLLKSDNNVGSGLHKTDKTLHRDKIPLEQTHIDAEDRTNDENARNMSRSAALGSTDVLATDAQNPPTVCCDNASGDDDAAKEHRDNKSVLGAFNLCTPKTEGGINVDDLHSKTSQRDSAKQTGNTTNIWTSSAEAKSPGKADGLESANKKTPTARASTDKPISCNNINNDSQIHSIKTGNSLEITNSTNSTLLKEKKDSLNSTVPGRKFAEGHLKESYSLPMRTSGNLVNISVRSSFDLSTSDKKAEKTPPYLNFSALSSFSRVNQMRGQATWTSASKEPSFLKEKLPCLVENTSIISDTQCQNLSESEDRGETGEGSTSLNRAANTLNSSSIHQDPQGDPSEEWNAIAKAFYDPSFPTEHVKEGFSALQNKQKSSHITVTPARSEKALKDEDSCSLSNSIIQNQIGEMEKLLNLERLHSARKRKYEE</sequence>
<feature type="region of interest" description="Disordered" evidence="2">
    <location>
        <begin position="759"/>
        <end position="830"/>
    </location>
</feature>
<dbReference type="AlphaFoldDB" id="A0A7K6DGC0"/>
<evidence type="ECO:0000256" key="1">
    <source>
        <dbReference type="SAM" id="Coils"/>
    </source>
</evidence>
<keyword evidence="1" id="KW-0175">Coiled coil</keyword>
<feature type="compositionally biased region" description="Basic and acidic residues" evidence="2">
    <location>
        <begin position="765"/>
        <end position="777"/>
    </location>
</feature>
<proteinExistence type="predicted"/>
<protein>
    <submittedName>
        <fullName evidence="3">CCD73 protein</fullName>
    </submittedName>
</protein>
<dbReference type="OrthoDB" id="6145717at2759"/>
<evidence type="ECO:0000313" key="3">
    <source>
        <dbReference type="EMBL" id="NWV25350.1"/>
    </source>
</evidence>
<feature type="compositionally biased region" description="Basic and acidic residues" evidence="2">
    <location>
        <begin position="575"/>
        <end position="584"/>
    </location>
</feature>